<evidence type="ECO:0000313" key="3">
    <source>
        <dbReference type="EMBL" id="QYN52349.1"/>
    </source>
</evidence>
<keyword evidence="2" id="KW-0472">Membrane</keyword>
<evidence type="ECO:0000313" key="4">
    <source>
        <dbReference type="Proteomes" id="UP000826550"/>
    </source>
</evidence>
<keyword evidence="2" id="KW-0812">Transmembrane</keyword>
<proteinExistence type="predicted"/>
<dbReference type="PANTHER" id="PTHR40070:SF1">
    <property type="entry name" value="UPF0478 PROTEIN YTXG"/>
    <property type="match status" value="1"/>
</dbReference>
<keyword evidence="4" id="KW-1185">Reference proteome</keyword>
<organism evidence="3 4">
    <name type="scientific">Lactobacillus panisapium</name>
    <dbReference type="NCBI Taxonomy" id="2012495"/>
    <lineage>
        <taxon>Bacteria</taxon>
        <taxon>Bacillati</taxon>
        <taxon>Bacillota</taxon>
        <taxon>Bacilli</taxon>
        <taxon>Lactobacillales</taxon>
        <taxon>Lactobacillaceae</taxon>
        <taxon>Lactobacillus</taxon>
    </lineage>
</organism>
<dbReference type="InterPro" id="IPR009293">
    <property type="entry name" value="UPF0478"/>
</dbReference>
<evidence type="ECO:0000256" key="2">
    <source>
        <dbReference type="SAM" id="Phobius"/>
    </source>
</evidence>
<sequence length="142" mass="15333">MIMSYGALAGIIAAVALLILVLFTIPVLIRATKATKQAEEMIKSANESIQQISKEADVLLQQTGDLLDKTNVLLADVNVKMETLDPVVQAAADLGVSVSDVNASSRKMAKRVSNFRLKGNNGIMSSALSSMFARRRRRKGKD</sequence>
<dbReference type="Pfam" id="PF06103">
    <property type="entry name" value="DUF948"/>
    <property type="match status" value="1"/>
</dbReference>
<keyword evidence="1" id="KW-0175">Coiled coil</keyword>
<accession>A0ABX8W542</accession>
<gene>
    <name evidence="3" type="ORF">GYM71_02445</name>
</gene>
<keyword evidence="2" id="KW-1133">Transmembrane helix</keyword>
<dbReference type="EMBL" id="CP048268">
    <property type="protein sequence ID" value="QYN52349.1"/>
    <property type="molecule type" value="Genomic_DNA"/>
</dbReference>
<evidence type="ECO:0000256" key="1">
    <source>
        <dbReference type="SAM" id="Coils"/>
    </source>
</evidence>
<feature type="coiled-coil region" evidence="1">
    <location>
        <begin position="35"/>
        <end position="62"/>
    </location>
</feature>
<dbReference type="PANTHER" id="PTHR40070">
    <property type="entry name" value="UPF0478 PROTEIN YTXG"/>
    <property type="match status" value="1"/>
</dbReference>
<reference evidence="3 4" key="1">
    <citation type="submission" date="2020-01" db="EMBL/GenBank/DDBJ databases">
        <title>Vast differences in strain-level diversity in the gut microbiota of two closely related honey bee species.</title>
        <authorList>
            <person name="Ellegaard K.M."/>
            <person name="Suenami S."/>
            <person name="Miyazaki R."/>
            <person name="Engel P."/>
        </authorList>
    </citation>
    <scope>NUCLEOTIDE SEQUENCE [LARGE SCALE GENOMIC DNA]</scope>
    <source>
        <strain evidence="3 4">ESL0416</strain>
    </source>
</reference>
<protein>
    <submittedName>
        <fullName evidence="3">DUF948 domain-containing protein</fullName>
    </submittedName>
</protein>
<name>A0ABX8W542_9LACO</name>
<dbReference type="Proteomes" id="UP000826550">
    <property type="component" value="Chromosome"/>
</dbReference>
<feature type="transmembrane region" description="Helical" evidence="2">
    <location>
        <begin position="6"/>
        <end position="29"/>
    </location>
</feature>
<dbReference type="RefSeq" id="WP_103753056.1">
    <property type="nucleotide sequence ID" value="NZ_CP048268.1"/>
</dbReference>